<reference evidence="1 2" key="1">
    <citation type="submission" date="2015-07" db="EMBL/GenBank/DDBJ databases">
        <title>The genome of Habropoda laboriosa.</title>
        <authorList>
            <person name="Pan H."/>
            <person name="Kapheim K."/>
        </authorList>
    </citation>
    <scope>NUCLEOTIDE SEQUENCE [LARGE SCALE GENOMIC DNA]</scope>
    <source>
        <strain evidence="1">0110345459</strain>
    </source>
</reference>
<evidence type="ECO:0000313" key="1">
    <source>
        <dbReference type="EMBL" id="KOC62992.1"/>
    </source>
</evidence>
<evidence type="ECO:0000313" key="2">
    <source>
        <dbReference type="Proteomes" id="UP000053825"/>
    </source>
</evidence>
<protein>
    <submittedName>
        <fullName evidence="1">Uncharacterized protein</fullName>
    </submittedName>
</protein>
<dbReference type="EMBL" id="KQ414710">
    <property type="protein sequence ID" value="KOC62992.1"/>
    <property type="molecule type" value="Genomic_DNA"/>
</dbReference>
<keyword evidence="2" id="KW-1185">Reference proteome</keyword>
<gene>
    <name evidence="1" type="ORF">WH47_02441</name>
</gene>
<sequence length="73" mass="8461">MKATKVWQFPPGYDRVDPSITTRDPQSPFRRPILYHGLAAEGERNERLIFLSPGHIFILKIMLLIDQSPNLEK</sequence>
<accession>A0A0L7QWK2</accession>
<dbReference type="AlphaFoldDB" id="A0A0L7QWK2"/>
<organism evidence="1 2">
    <name type="scientific">Habropoda laboriosa</name>
    <dbReference type="NCBI Taxonomy" id="597456"/>
    <lineage>
        <taxon>Eukaryota</taxon>
        <taxon>Metazoa</taxon>
        <taxon>Ecdysozoa</taxon>
        <taxon>Arthropoda</taxon>
        <taxon>Hexapoda</taxon>
        <taxon>Insecta</taxon>
        <taxon>Pterygota</taxon>
        <taxon>Neoptera</taxon>
        <taxon>Endopterygota</taxon>
        <taxon>Hymenoptera</taxon>
        <taxon>Apocrita</taxon>
        <taxon>Aculeata</taxon>
        <taxon>Apoidea</taxon>
        <taxon>Anthophila</taxon>
        <taxon>Apidae</taxon>
        <taxon>Habropoda</taxon>
    </lineage>
</organism>
<proteinExistence type="predicted"/>
<dbReference type="Proteomes" id="UP000053825">
    <property type="component" value="Unassembled WGS sequence"/>
</dbReference>
<name>A0A0L7QWK2_9HYME</name>